<evidence type="ECO:0000313" key="1">
    <source>
        <dbReference type="Proteomes" id="UP000515146"/>
    </source>
</evidence>
<gene>
    <name evidence="2" type="primary">LOC113795060</name>
</gene>
<sequence>MLNKNSKKGFKEKIVQYYIDLIKDEESSNENFWNEFFLLKANGTALKQELDKIENFDNVKKIVNILFEKSIEALQDSNQLRILNGLVTLFTISHHIFFTLKLFLCDNDENSQRIREEFVENICLLLFNDDIHSGLKSISLKLLAIITTVIKKFITANEEKI</sequence>
<accession>A0A6P6Y6X2</accession>
<dbReference type="Proteomes" id="UP000515146">
    <property type="component" value="Unplaced"/>
</dbReference>
<reference evidence="2" key="1">
    <citation type="submission" date="2025-08" db="UniProtKB">
        <authorList>
            <consortium name="RefSeq"/>
        </authorList>
    </citation>
    <scope>IDENTIFICATION</scope>
    <source>
        <strain evidence="2">Airmid</strain>
    </source>
</reference>
<dbReference type="KEGG" id="dpte:113795060"/>
<dbReference type="PANTHER" id="PTHR13608">
    <property type="entry name" value="ARMADILLO-LIKE HELICAL DOMAIN-CONTAINING PROTEIN 3"/>
    <property type="match status" value="1"/>
</dbReference>
<evidence type="ECO:0000313" key="2">
    <source>
        <dbReference type="RefSeq" id="XP_027201040.1"/>
    </source>
</evidence>
<protein>
    <submittedName>
        <fullName evidence="2">Armadillo-like helical domain-containing protein 3</fullName>
    </submittedName>
</protein>
<name>A0A6P6Y6X2_DERPT</name>
<dbReference type="PANTHER" id="PTHR13608:SF3">
    <property type="entry name" value="ARMADILLO-LIKE HELICAL DOMAIN-CONTAINING PROTEIN 3"/>
    <property type="match status" value="1"/>
</dbReference>
<dbReference type="GO" id="GO:0005829">
    <property type="term" value="C:cytosol"/>
    <property type="evidence" value="ECO:0007669"/>
    <property type="project" value="TreeGrafter"/>
</dbReference>
<dbReference type="AlphaFoldDB" id="A0A6P6Y6X2"/>
<dbReference type="RefSeq" id="XP_027201040.1">
    <property type="nucleotide sequence ID" value="XM_027345239.1"/>
</dbReference>
<proteinExistence type="predicted"/>
<organism evidence="1 2">
    <name type="scientific">Dermatophagoides pteronyssinus</name>
    <name type="common">European house dust mite</name>
    <dbReference type="NCBI Taxonomy" id="6956"/>
    <lineage>
        <taxon>Eukaryota</taxon>
        <taxon>Metazoa</taxon>
        <taxon>Ecdysozoa</taxon>
        <taxon>Arthropoda</taxon>
        <taxon>Chelicerata</taxon>
        <taxon>Arachnida</taxon>
        <taxon>Acari</taxon>
        <taxon>Acariformes</taxon>
        <taxon>Sarcoptiformes</taxon>
        <taxon>Astigmata</taxon>
        <taxon>Psoroptidia</taxon>
        <taxon>Analgoidea</taxon>
        <taxon>Pyroglyphidae</taxon>
        <taxon>Dermatophagoidinae</taxon>
        <taxon>Dermatophagoides</taxon>
    </lineage>
</organism>
<dbReference type="InterPro" id="IPR039868">
    <property type="entry name" value="ARMD3-like"/>
</dbReference>
<keyword evidence="1" id="KW-1185">Reference proteome</keyword>
<dbReference type="InParanoid" id="A0A6P6Y6X2"/>